<comment type="caution">
    <text evidence="2">The sequence shown here is derived from an EMBL/GenBank/DDBJ whole genome shotgun (WGS) entry which is preliminary data.</text>
</comment>
<protein>
    <submittedName>
        <fullName evidence="2">Copper amine oxidase N-terminal domain-containing protein</fullName>
    </submittedName>
</protein>
<proteinExistence type="predicted"/>
<reference evidence="2 3" key="1">
    <citation type="journal article" date="2016" name="Int. J. Syst. Evol. Microbiol.">
        <title>Peptococcus simiae sp. nov., isolated from rhesus macaque faeces and emended description of the genus Peptococcus.</title>
        <authorList>
            <person name="Shkoporov A.N."/>
            <person name="Efimov B.A."/>
            <person name="Kondova I."/>
            <person name="Ouwerling B."/>
            <person name="Chaplin A.V."/>
            <person name="Shcherbakova V.A."/>
            <person name="Langermans J.A.M."/>
        </authorList>
    </citation>
    <scope>NUCLEOTIDE SEQUENCE [LARGE SCALE GENOMIC DNA]</scope>
    <source>
        <strain evidence="2 3">M108</strain>
    </source>
</reference>
<sequence length="356" mass="38200">MDETLALDKAAKAEVYVDGVANRPAKMVLDRDGLVRDKKDQKVYVTFDKDFSPAKADKVELQVAAYTDKDAKLDLGGDKAAYTVTEISKKGVELTINPVKGAAYYTVSYVSDGKTVADLTQKLPVGADFSAASELVLDFGKDTVEPGEKIAPKVYLKNKDGETMDVSGRATFAYAGDALEEKGREKGGFTVKNDKKYIGSQITVTAVDGTRAVTKTLTVGKAVAPVEKKNVVLSINSKDMLVNGEKVLIDAPAVINNSRTFVPLRAVAEAFGVKVDYDNASRSITLTQGDKVVKMTVDNKAYTVNGLAHNMDVAPYIVAQAGRTMVPARFAAEPFGFVADFTQNTDGSTANVLFHN</sequence>
<accession>A0ABW9H2S6</accession>
<keyword evidence="3" id="KW-1185">Reference proteome</keyword>
<evidence type="ECO:0000259" key="1">
    <source>
        <dbReference type="Pfam" id="PF07833"/>
    </source>
</evidence>
<dbReference type="RefSeq" id="WP_408978062.1">
    <property type="nucleotide sequence ID" value="NZ_JBJUVG010000018.1"/>
</dbReference>
<organism evidence="2 3">
    <name type="scientific">Peptococcus simiae</name>
    <dbReference type="NCBI Taxonomy" id="1643805"/>
    <lineage>
        <taxon>Bacteria</taxon>
        <taxon>Bacillati</taxon>
        <taxon>Bacillota</taxon>
        <taxon>Clostridia</taxon>
        <taxon>Eubacteriales</taxon>
        <taxon>Peptococcaceae</taxon>
        <taxon>Peptococcus</taxon>
    </lineage>
</organism>
<dbReference type="InterPro" id="IPR036582">
    <property type="entry name" value="Mao_N_sf"/>
</dbReference>
<feature type="domain" description="Copper amine oxidase-like N-terminal" evidence="1">
    <location>
        <begin position="242"/>
        <end position="344"/>
    </location>
</feature>
<name>A0ABW9H2S6_9FIRM</name>
<evidence type="ECO:0000313" key="2">
    <source>
        <dbReference type="EMBL" id="MFM9414457.1"/>
    </source>
</evidence>
<dbReference type="Proteomes" id="UP001631949">
    <property type="component" value="Unassembled WGS sequence"/>
</dbReference>
<dbReference type="EMBL" id="JBJUVG010000018">
    <property type="protein sequence ID" value="MFM9414457.1"/>
    <property type="molecule type" value="Genomic_DNA"/>
</dbReference>
<dbReference type="Gene3D" id="3.30.457.10">
    <property type="entry name" value="Copper amine oxidase-like, N-terminal domain"/>
    <property type="match status" value="1"/>
</dbReference>
<evidence type="ECO:0000313" key="3">
    <source>
        <dbReference type="Proteomes" id="UP001631949"/>
    </source>
</evidence>
<gene>
    <name evidence="2" type="ORF">ACKQTC_08770</name>
</gene>
<dbReference type="SUPFAM" id="SSF55383">
    <property type="entry name" value="Copper amine oxidase, domain N"/>
    <property type="match status" value="2"/>
</dbReference>
<dbReference type="InterPro" id="IPR012854">
    <property type="entry name" value="Cu_amine_oxidase-like_N"/>
</dbReference>
<dbReference type="Pfam" id="PF07833">
    <property type="entry name" value="Cu_amine_oxidN1"/>
    <property type="match status" value="1"/>
</dbReference>